<evidence type="ECO:0000313" key="2">
    <source>
        <dbReference type="EMBL" id="GII53362.1"/>
    </source>
</evidence>
<protein>
    <submittedName>
        <fullName evidence="2">Polyketide cyclase</fullName>
    </submittedName>
</protein>
<dbReference type="AlphaFoldDB" id="A0A8J3XSL4"/>
<accession>A0A8J3XSL4</accession>
<feature type="domain" description="SnoaL-like" evidence="1">
    <location>
        <begin position="9"/>
        <end position="84"/>
    </location>
</feature>
<sequence length="107" mass="11590">MTEHVHPAVQALLDAANDNDIDAFLAGFTADGVVDDWGRKFHGADHIRSWSDAEFIGMKVSLDVREVEQRGGETVVTAYVGGNGFNGPSHFAFLVDGDLVSRMTIRA</sequence>
<comment type="caution">
    <text evidence="2">The sequence shown here is derived from an EMBL/GenBank/DDBJ whole genome shotgun (WGS) entry which is preliminary data.</text>
</comment>
<dbReference type="InterPro" id="IPR037401">
    <property type="entry name" value="SnoaL-like"/>
</dbReference>
<organism evidence="2 3">
    <name type="scientific">Planotetraspora thailandica</name>
    <dbReference type="NCBI Taxonomy" id="487172"/>
    <lineage>
        <taxon>Bacteria</taxon>
        <taxon>Bacillati</taxon>
        <taxon>Actinomycetota</taxon>
        <taxon>Actinomycetes</taxon>
        <taxon>Streptosporangiales</taxon>
        <taxon>Streptosporangiaceae</taxon>
        <taxon>Planotetraspora</taxon>
    </lineage>
</organism>
<dbReference type="Gene3D" id="3.10.450.50">
    <property type="match status" value="1"/>
</dbReference>
<name>A0A8J3XSL4_9ACTN</name>
<gene>
    <name evidence="2" type="ORF">Pth03_17510</name>
</gene>
<dbReference type="EMBL" id="BOOR01000008">
    <property type="protein sequence ID" value="GII53362.1"/>
    <property type="molecule type" value="Genomic_DNA"/>
</dbReference>
<reference evidence="2" key="1">
    <citation type="submission" date="2021-01" db="EMBL/GenBank/DDBJ databases">
        <title>Whole genome shotgun sequence of Planotetraspora thailandica NBRC 104271.</title>
        <authorList>
            <person name="Komaki H."/>
            <person name="Tamura T."/>
        </authorList>
    </citation>
    <scope>NUCLEOTIDE SEQUENCE</scope>
    <source>
        <strain evidence="2">NBRC 104271</strain>
    </source>
</reference>
<evidence type="ECO:0000313" key="3">
    <source>
        <dbReference type="Proteomes" id="UP000605992"/>
    </source>
</evidence>
<evidence type="ECO:0000259" key="1">
    <source>
        <dbReference type="Pfam" id="PF12680"/>
    </source>
</evidence>
<dbReference type="Proteomes" id="UP000605992">
    <property type="component" value="Unassembled WGS sequence"/>
</dbReference>
<dbReference type="SUPFAM" id="SSF54427">
    <property type="entry name" value="NTF2-like"/>
    <property type="match status" value="1"/>
</dbReference>
<dbReference type="Pfam" id="PF12680">
    <property type="entry name" value="SnoaL_2"/>
    <property type="match status" value="1"/>
</dbReference>
<dbReference type="InterPro" id="IPR032710">
    <property type="entry name" value="NTF2-like_dom_sf"/>
</dbReference>
<keyword evidence="3" id="KW-1185">Reference proteome</keyword>
<dbReference type="RefSeq" id="WP_203943595.1">
    <property type="nucleotide sequence ID" value="NZ_BOOR01000008.1"/>
</dbReference>
<proteinExistence type="predicted"/>